<name>A0A0B0NBE4_GOSAR</name>
<organism evidence="1 2">
    <name type="scientific">Gossypium arboreum</name>
    <name type="common">Tree cotton</name>
    <name type="synonym">Gossypium nanking</name>
    <dbReference type="NCBI Taxonomy" id="29729"/>
    <lineage>
        <taxon>Eukaryota</taxon>
        <taxon>Viridiplantae</taxon>
        <taxon>Streptophyta</taxon>
        <taxon>Embryophyta</taxon>
        <taxon>Tracheophyta</taxon>
        <taxon>Spermatophyta</taxon>
        <taxon>Magnoliopsida</taxon>
        <taxon>eudicotyledons</taxon>
        <taxon>Gunneridae</taxon>
        <taxon>Pentapetalae</taxon>
        <taxon>rosids</taxon>
        <taxon>malvids</taxon>
        <taxon>Malvales</taxon>
        <taxon>Malvaceae</taxon>
        <taxon>Malvoideae</taxon>
        <taxon>Gossypium</taxon>
    </lineage>
</organism>
<dbReference type="AlphaFoldDB" id="A0A0B0NBE4"/>
<accession>A0A0B0NBE4</accession>
<keyword evidence="2" id="KW-1185">Reference proteome</keyword>
<evidence type="ECO:0000313" key="2">
    <source>
        <dbReference type="Proteomes" id="UP000032142"/>
    </source>
</evidence>
<reference evidence="2" key="1">
    <citation type="submission" date="2014-09" db="EMBL/GenBank/DDBJ databases">
        <authorList>
            <person name="Mudge J."/>
            <person name="Ramaraj T."/>
            <person name="Lindquist I.E."/>
            <person name="Bharti A.K."/>
            <person name="Sundararajan A."/>
            <person name="Cameron C.T."/>
            <person name="Woodward J.E."/>
            <person name="May G.D."/>
            <person name="Brubaker C."/>
            <person name="Broadhvest J."/>
            <person name="Wilkins T.A."/>
        </authorList>
    </citation>
    <scope>NUCLEOTIDE SEQUENCE</scope>
    <source>
        <strain evidence="2">cv. AKA8401</strain>
    </source>
</reference>
<gene>
    <name evidence="1" type="ORF">F383_15201</name>
</gene>
<dbReference type="EMBL" id="KN393259">
    <property type="protein sequence ID" value="KHG10160.1"/>
    <property type="molecule type" value="Genomic_DNA"/>
</dbReference>
<protein>
    <submittedName>
        <fullName evidence="1">Uncharacterized protein</fullName>
    </submittedName>
</protein>
<sequence length="22" mass="2745">MAFFGSHQRCHQLHYRFYFLGV</sequence>
<evidence type="ECO:0000313" key="1">
    <source>
        <dbReference type="EMBL" id="KHG10160.1"/>
    </source>
</evidence>
<proteinExistence type="predicted"/>
<dbReference type="Proteomes" id="UP000032142">
    <property type="component" value="Unassembled WGS sequence"/>
</dbReference>